<dbReference type="RefSeq" id="WP_155456833.1">
    <property type="nucleotide sequence ID" value="NZ_WNKX01000030.1"/>
</dbReference>
<evidence type="ECO:0000313" key="5">
    <source>
        <dbReference type="EMBL" id="MTW13920.1"/>
    </source>
</evidence>
<dbReference type="InterPro" id="IPR041248">
    <property type="entry name" value="YDG"/>
</dbReference>
<dbReference type="GO" id="GO:0005576">
    <property type="term" value="C:extracellular region"/>
    <property type="evidence" value="ECO:0007669"/>
    <property type="project" value="UniProtKB-SubCell"/>
</dbReference>
<dbReference type="InterPro" id="IPR012334">
    <property type="entry name" value="Pectin_lyas_fold"/>
</dbReference>
<sequence length="2002" mass="195316">MNRIFRVVWNASLGMWQVRSELGGAYGKASTSRTARRALTAAGLALLGAAASAAELPKGGMVVAGQGTIAQSGSTMTINQGSAKLAIDWNSFSIGQGNTVNFVQPSSASVALNRVTGTDVSTIHGALKANGQVFLLNPNGVLFSPTAQINVGGLLASTLSMSNQDFMSGNYKLQGESTSAVINQGNIKAFNGGSVTLVAAHVSNVGEISADRGNILLGSGSEVLLDLGGPVKLQIQRGAVEALIENGGALRADGGTVLMTAKAAGDLLSTVINNSGVVQARTMTTGEQGQIILLGDMQNGRIDIAGKLDASAPQGGNGGFIETSAADVATARSVQIDASAAHGQGGHWLIDPYNYTIDANAASNIVGALNAGTSVTVTTQSSSSSYGSTGGGSGDITVASAISKSAGGDATLTLRADRNIAVNSDITSTLGKLGITLSAGNAAGATVGGVDVNANLKSNGGNIMIGGGNGTAVYGMAYALNSSNTTAAVVIERAKSILSTGGNIVINGKSLVGSNSGNYSGTTGGVYIMSDATLNSGNGNLFITGVSTGGSKTFGVAFEGASGTLTTVGNSAGGGMLLNAVNTTAGNTQAALDQGAIGMVSYGNRARIAFQGNSVASWLVFVNGAPQLSAYTQSPQLSSCASPYPNCGTLVIPGSNNSYLYATYQAVSMSTQPIYVIQNAAGSKTYDGNNTATGLTFSTLGGPNGFSVSSLAPAVAYTTSSKNAGYYVNLNADANNPTSYTSGGTSYSVGYFNTGSYTITPKTLTPIAANKVYDGTTAAAVSATGVIAGDSVSLSGNGAFASKDVGNYSVNISNIVLDGTDAANYALASTSASATASITARSVAIAASKTYDGATGMGGYVTFGNLVDGESLNYSGATANSANAGTASFINAITLQNGANGLASNYVLPSLASASAANTASITPKALTLTGLTASNKTYDGTTGATLNGGTLSGLVGAETLNLSGLTGAFVDKNAGSGKTVLVSGLALTSGTGLVSNYSISSPSAVTASITPRATSVSGITASDKTYDGTASAQLNTSNAAFSNLVSGDALSVSATGAFANANAGAGKAVNISSTYGGNESGNYTITDQSSTTASIARKALALTGLTASNKTYDGNTSAALSGGALSGLVGTETLNFSGLAGTFADKNAGTGKSVSVSGLTLADGTGLASNYSISSPSALTASITPRATTVSGITASDKAYDGSTSAQLNTGNALFSNLVDGDVLTISASGAFANANAGSAKTVSISSTYGGADAGNYAITSQASASATIARKALTLTGLAASDKTYDGNTSAALSGGTLNGLVGAETLNVSGLTGAFADKNVGTGKAVSVSGVALSDGTGLAANYSISNPTGLAASISPRATTVSGMTASDKTYDGNTTAQLNVANAVFSNLVDGDSLNVSAAGAFANANAGSGKTVNISSTYGGADLGNYAITGQASATASIARKALTLTGLVAADKTYDGNTSAALSGGSLNGLVGAETLNVSGLTGAFADKNAGAGKSVTVSGATLSDGSGLASNYSISNPGGLTASITPRATTVSGITAAGKTYDGATTAQVNTSHAVFSNLVDGDSVGLSAAGTFADANAGSAKTVNIASTYSGADVGNYAITDQSATTASIARKALTIVGMTANDKTYDASTGATVSGGSLSGLVGAETLNFSGQSAVFADRNAGNSKAVTVSGIGLADGTGLASNYELATPTGLTASILPKALAVSGVVAANKVEDGNTVAALTMHGSLAGVEAGDAVHIDGGSAAAQFAQSAPGTGIAVNVSGLALAGADAHNYSLAGTAATTANITSAPVPAPISAPVAVAVPEPVPVVAPAPVPNPVPVPEVASVPVSVPAPAPQVAPPPVIIQAPVPASIPVVTPPPAPVPAPAPAPIPVPEPVVAQVPLVTPAPAPAPVVLPSPAPDTRAAISAQVASPALQGGMTPALPSLSVGGLNYTDVSESSNVPANSANREHMPATQSLTAGRDVKFLSVFVVSGGIQMPAAATSNNTSTSEQK</sequence>
<gene>
    <name evidence="5" type="ORF">GM658_25225</name>
</gene>
<dbReference type="Pfam" id="PF13018">
    <property type="entry name" value="ESPR"/>
    <property type="match status" value="1"/>
</dbReference>
<evidence type="ECO:0000256" key="2">
    <source>
        <dbReference type="ARBA" id="ARBA00022525"/>
    </source>
</evidence>
<dbReference type="Pfam" id="PF18657">
    <property type="entry name" value="YDG"/>
    <property type="match status" value="11"/>
</dbReference>
<evidence type="ECO:0000259" key="4">
    <source>
        <dbReference type="SMART" id="SM00912"/>
    </source>
</evidence>
<organism evidence="5 6">
    <name type="scientific">Massilia eburnea</name>
    <dbReference type="NCBI Taxonomy" id="1776165"/>
    <lineage>
        <taxon>Bacteria</taxon>
        <taxon>Pseudomonadati</taxon>
        <taxon>Pseudomonadota</taxon>
        <taxon>Betaproteobacteria</taxon>
        <taxon>Burkholderiales</taxon>
        <taxon>Oxalobacteraceae</taxon>
        <taxon>Telluria group</taxon>
        <taxon>Massilia</taxon>
    </lineage>
</organism>
<name>A0A6L6QNX5_9BURK</name>
<dbReference type="EMBL" id="WNKX01000030">
    <property type="protein sequence ID" value="MTW13920.1"/>
    <property type="molecule type" value="Genomic_DNA"/>
</dbReference>
<evidence type="ECO:0000313" key="6">
    <source>
        <dbReference type="Proteomes" id="UP000472320"/>
    </source>
</evidence>
<dbReference type="Proteomes" id="UP000472320">
    <property type="component" value="Unassembled WGS sequence"/>
</dbReference>
<feature type="domain" description="Filamentous haemagglutinin FhaB/tRNA nuclease CdiA-like TPS" evidence="4">
    <location>
        <begin position="53"/>
        <end position="165"/>
    </location>
</feature>
<dbReference type="InterPro" id="IPR008638">
    <property type="entry name" value="FhaB/CdiA-like_TPS"/>
</dbReference>
<reference evidence="5 6" key="1">
    <citation type="submission" date="2019-11" db="EMBL/GenBank/DDBJ databases">
        <title>Type strains purchased from KCTC, JCM and DSMZ.</title>
        <authorList>
            <person name="Lu H."/>
        </authorList>
    </citation>
    <scope>NUCLEOTIDE SEQUENCE [LARGE SCALE GENOMIC DNA]</scope>
    <source>
        <strain evidence="5 6">JCM 31587</strain>
    </source>
</reference>
<dbReference type="InterPro" id="IPR050909">
    <property type="entry name" value="Bact_Autotransporter_VF"/>
</dbReference>
<evidence type="ECO:0000256" key="1">
    <source>
        <dbReference type="ARBA" id="ARBA00004613"/>
    </source>
</evidence>
<dbReference type="PANTHER" id="PTHR12338:SF8">
    <property type="entry name" value="HEME_HEMOPEXIN-BINDING PROTEIN"/>
    <property type="match status" value="1"/>
</dbReference>
<keyword evidence="2" id="KW-0964">Secreted</keyword>
<accession>A0A6L6QNX5</accession>
<comment type="subcellular location">
    <subcellularLocation>
        <location evidence="1">Secreted</location>
    </subcellularLocation>
</comment>
<dbReference type="NCBIfam" id="TIGR01901">
    <property type="entry name" value="adhes_NPXG"/>
    <property type="match status" value="1"/>
</dbReference>
<dbReference type="Pfam" id="PF05860">
    <property type="entry name" value="TPS"/>
    <property type="match status" value="1"/>
</dbReference>
<dbReference type="OrthoDB" id="218680at2"/>
<comment type="caution">
    <text evidence="5">The sequence shown here is derived from an EMBL/GenBank/DDBJ whole genome shotgun (WGS) entry which is preliminary data.</text>
</comment>
<proteinExistence type="predicted"/>
<dbReference type="Gene3D" id="2.160.20.10">
    <property type="entry name" value="Single-stranded right-handed beta-helix, Pectin lyase-like"/>
    <property type="match status" value="1"/>
</dbReference>
<dbReference type="SUPFAM" id="SSF51126">
    <property type="entry name" value="Pectin lyase-like"/>
    <property type="match status" value="1"/>
</dbReference>
<evidence type="ECO:0000256" key="3">
    <source>
        <dbReference type="ARBA" id="ARBA00022729"/>
    </source>
</evidence>
<keyword evidence="6" id="KW-1185">Reference proteome</keyword>
<protein>
    <submittedName>
        <fullName evidence="5">Filamentous hemagglutinin N-terminal domain-containing protein</fullName>
    </submittedName>
</protein>
<dbReference type="PANTHER" id="PTHR12338">
    <property type="entry name" value="AUTOTRANSPORTER"/>
    <property type="match status" value="1"/>
</dbReference>
<dbReference type="InterPro" id="IPR024973">
    <property type="entry name" value="ESPR"/>
</dbReference>
<keyword evidence="3" id="KW-0732">Signal</keyword>
<dbReference type="InterPro" id="IPR011050">
    <property type="entry name" value="Pectin_lyase_fold/virulence"/>
</dbReference>
<dbReference type="SMART" id="SM00912">
    <property type="entry name" value="Haemagg_act"/>
    <property type="match status" value="1"/>
</dbReference>